<dbReference type="Proteomes" id="UP000679307">
    <property type="component" value="Chromosome"/>
</dbReference>
<accession>A0ABX8EJR9</accession>
<evidence type="ECO:0000313" key="15">
    <source>
        <dbReference type="EMBL" id="QVT79861.1"/>
    </source>
</evidence>
<feature type="transmembrane region" description="Helical" evidence="13">
    <location>
        <begin position="136"/>
        <end position="156"/>
    </location>
</feature>
<evidence type="ECO:0000256" key="11">
    <source>
        <dbReference type="ARBA" id="ARBA00033342"/>
    </source>
</evidence>
<gene>
    <name evidence="15" type="primary">yidC_1</name>
    <name evidence="15" type="ORF">ENKNEFLB_02251</name>
</gene>
<dbReference type="InterPro" id="IPR028055">
    <property type="entry name" value="YidC/Oxa/ALB_C"/>
</dbReference>
<feature type="domain" description="Membrane insertase YidC/Oxa/ALB C-terminal" evidence="14">
    <location>
        <begin position="35"/>
        <end position="247"/>
    </location>
</feature>
<feature type="transmembrane region" description="Helical" evidence="13">
    <location>
        <begin position="209"/>
        <end position="235"/>
    </location>
</feature>
<evidence type="ECO:0000256" key="12">
    <source>
        <dbReference type="RuleBase" id="RU003945"/>
    </source>
</evidence>
<evidence type="ECO:0000256" key="4">
    <source>
        <dbReference type="ARBA" id="ARBA00022692"/>
    </source>
</evidence>
<comment type="function">
    <text evidence="7">Required for the insertion and/or proper folding and/or complex formation of integral membrane proteins into the membrane. Involved in integration of membrane proteins that insert both dependently and independently of the Sec translocase complex, as well as at least some lipoproteins. Aids folding of multispanning membrane proteins.</text>
</comment>
<dbReference type="PANTHER" id="PTHR12428">
    <property type="entry name" value="OXA1"/>
    <property type="match status" value="1"/>
</dbReference>
<keyword evidence="4 12" id="KW-0812">Transmembrane</keyword>
<keyword evidence="5 13" id="KW-1133">Transmembrane helix</keyword>
<feature type="transmembrane region" description="Helical" evidence="13">
    <location>
        <begin position="34"/>
        <end position="55"/>
    </location>
</feature>
<evidence type="ECO:0000256" key="1">
    <source>
        <dbReference type="ARBA" id="ARBA00004141"/>
    </source>
</evidence>
<proteinExistence type="inferred from homology"/>
<feature type="transmembrane region" description="Helical" evidence="13">
    <location>
        <begin position="103"/>
        <end position="124"/>
    </location>
</feature>
<dbReference type="InterPro" id="IPR001708">
    <property type="entry name" value="YidC/ALB3/OXA1/COX18"/>
</dbReference>
<evidence type="ECO:0000256" key="5">
    <source>
        <dbReference type="ARBA" id="ARBA00022989"/>
    </source>
</evidence>
<evidence type="ECO:0000256" key="8">
    <source>
        <dbReference type="ARBA" id="ARBA00026028"/>
    </source>
</evidence>
<evidence type="ECO:0000256" key="7">
    <source>
        <dbReference type="ARBA" id="ARBA00025034"/>
    </source>
</evidence>
<evidence type="ECO:0000256" key="2">
    <source>
        <dbReference type="ARBA" id="ARBA00010527"/>
    </source>
</evidence>
<evidence type="ECO:0000256" key="13">
    <source>
        <dbReference type="SAM" id="Phobius"/>
    </source>
</evidence>
<evidence type="ECO:0000256" key="3">
    <source>
        <dbReference type="ARBA" id="ARBA00015325"/>
    </source>
</evidence>
<dbReference type="PANTHER" id="PTHR12428:SF65">
    <property type="entry name" value="CYTOCHROME C OXIDASE ASSEMBLY PROTEIN COX18, MITOCHONDRIAL"/>
    <property type="match status" value="1"/>
</dbReference>
<comment type="subunit">
    <text evidence="8">Interacts with the Sec translocase complex via SecD. Specifically interacts with transmembrane segments of nascent integral membrane proteins during membrane integration.</text>
</comment>
<name>A0ABX8EJR9_9ACTN</name>
<evidence type="ECO:0000256" key="10">
    <source>
        <dbReference type="ARBA" id="ARBA00033245"/>
    </source>
</evidence>
<comment type="similarity">
    <text evidence="2">Belongs to the OXA1/ALB3/YidC family. Type 1 subfamily.</text>
</comment>
<protein>
    <recommendedName>
        <fullName evidence="3">Membrane protein insertase YidC</fullName>
    </recommendedName>
    <alternativeName>
        <fullName evidence="11">Foldase YidC</fullName>
    </alternativeName>
    <alternativeName>
        <fullName evidence="10">Membrane integrase YidC</fullName>
    </alternativeName>
    <alternativeName>
        <fullName evidence="9">Membrane protein YidC</fullName>
    </alternativeName>
</protein>
<dbReference type="EMBL" id="CP075371">
    <property type="protein sequence ID" value="QVT79861.1"/>
    <property type="molecule type" value="Genomic_DNA"/>
</dbReference>
<dbReference type="NCBIfam" id="TIGR03592">
    <property type="entry name" value="yidC_oxa1_cterm"/>
    <property type="match status" value="1"/>
</dbReference>
<keyword evidence="16" id="KW-1185">Reference proteome</keyword>
<keyword evidence="6 13" id="KW-0472">Membrane</keyword>
<comment type="subcellular location">
    <subcellularLocation>
        <location evidence="1 12">Membrane</location>
        <topology evidence="1 12">Multi-pass membrane protein</topology>
    </subcellularLocation>
</comment>
<sequence>MSLLDPISHALAAVVATAHTGLTSLGADPGAGTTWVLCVAAVVVTVRLALLPLAVQGVRLAHASARARPHLKELTARYKGKRDPDSLRALAEERKRISAEHGVPRLGCLPLLLQLPVWISMYHLVSDVAGGSPVGAMDAGLVASFGAASLVGVPLAERGYLGGGSGHLAVVVVLVVLAGGLSFVTQRFLVLPNTLSADLPEAMASAQQVMPLLSALGMAVAAAVVPAALLVYWVLNATWTMGQSAVVWRYFPTPGSPADVRRVAREERAGRAGRLSPGA</sequence>
<dbReference type="Pfam" id="PF02096">
    <property type="entry name" value="60KD_IMP"/>
    <property type="match status" value="1"/>
</dbReference>
<organism evidence="15 16">
    <name type="scientific">Nocardioides aquaticus</name>
    <dbReference type="NCBI Taxonomy" id="160826"/>
    <lineage>
        <taxon>Bacteria</taxon>
        <taxon>Bacillati</taxon>
        <taxon>Actinomycetota</taxon>
        <taxon>Actinomycetes</taxon>
        <taxon>Propionibacteriales</taxon>
        <taxon>Nocardioidaceae</taxon>
        <taxon>Nocardioides</taxon>
    </lineage>
</organism>
<reference evidence="15 16" key="1">
    <citation type="submission" date="2021-05" db="EMBL/GenBank/DDBJ databases">
        <title>Complete genome of Nocardioides aquaticus KCTC 9944T isolated from meromictic and hypersaline Ekho Lake, Antarctica.</title>
        <authorList>
            <person name="Hwang K."/>
            <person name="Kim K.M."/>
            <person name="Choe H."/>
        </authorList>
    </citation>
    <scope>NUCLEOTIDE SEQUENCE [LARGE SCALE GENOMIC DNA]</scope>
    <source>
        <strain evidence="15 16">KCTC 9944</strain>
    </source>
</reference>
<evidence type="ECO:0000256" key="9">
    <source>
        <dbReference type="ARBA" id="ARBA00031538"/>
    </source>
</evidence>
<evidence type="ECO:0000259" key="14">
    <source>
        <dbReference type="Pfam" id="PF02096"/>
    </source>
</evidence>
<evidence type="ECO:0000313" key="16">
    <source>
        <dbReference type="Proteomes" id="UP000679307"/>
    </source>
</evidence>
<feature type="transmembrane region" description="Helical" evidence="13">
    <location>
        <begin position="168"/>
        <end position="189"/>
    </location>
</feature>
<dbReference type="RefSeq" id="WP_214055505.1">
    <property type="nucleotide sequence ID" value="NZ_BAAAHS010000095.1"/>
</dbReference>
<evidence type="ECO:0000256" key="6">
    <source>
        <dbReference type="ARBA" id="ARBA00023136"/>
    </source>
</evidence>